<dbReference type="GO" id="GO:0004674">
    <property type="term" value="F:protein serine/threonine kinase activity"/>
    <property type="evidence" value="ECO:0007669"/>
    <property type="project" value="UniProtKB-KW"/>
</dbReference>
<sequence length="409" mass="43821">MRWSLQQWQCRHRRCSWRRRDPEQLFKDLQILHPIGVGGFGVVYRGLYQCASVAVKLAVTSASDSTDRASVREALVSPQLRHPNVVTTVLARGAAVTEEFLEAARAGGPDPPPQRQGSGLLLPAFVSEDGLGDPCAGHHAREGWFEALSRSGARPGKTLVLLVQEFCERGTLSHAIRQGLFRPAVPPGDPAFPQQERLARRMLLRTAAEICRGLVHLHAANVIHGDLKPANVLLAKTSDRRGFTVKVADFGMSHLLQDGSARCDSSSLGTLVYASPESMNGEHTKTSDGLRPPLPDSEWPELCALARRCMEQDPDARPSFRELESAMMDMENRLRPDAAVSLLSQADSADRLSLSLSLSGGGSGGGGGGSGGGAAEQPLSPSPWLTTSIPAEAFLQAPQPPAEQQQGGG</sequence>
<evidence type="ECO:0000256" key="7">
    <source>
        <dbReference type="SAM" id="MobiDB-lite"/>
    </source>
</evidence>
<evidence type="ECO:0000256" key="1">
    <source>
        <dbReference type="ARBA" id="ARBA00022679"/>
    </source>
</evidence>
<evidence type="ECO:0000313" key="10">
    <source>
        <dbReference type="Proteomes" id="UP000612055"/>
    </source>
</evidence>
<dbReference type="OrthoDB" id="1711006at2759"/>
<proteinExistence type="inferred from homology"/>
<dbReference type="InterPro" id="IPR011009">
    <property type="entry name" value="Kinase-like_dom_sf"/>
</dbReference>
<name>A0A836BTG3_9CHLO</name>
<organism evidence="9 10">
    <name type="scientific">Edaphochlamys debaryana</name>
    <dbReference type="NCBI Taxonomy" id="47281"/>
    <lineage>
        <taxon>Eukaryota</taxon>
        <taxon>Viridiplantae</taxon>
        <taxon>Chlorophyta</taxon>
        <taxon>core chlorophytes</taxon>
        <taxon>Chlorophyceae</taxon>
        <taxon>CS clade</taxon>
        <taxon>Chlamydomonadales</taxon>
        <taxon>Chlamydomonadales incertae sedis</taxon>
        <taxon>Edaphochlamys</taxon>
    </lineage>
</organism>
<dbReference type="InterPro" id="IPR017441">
    <property type="entry name" value="Protein_kinase_ATP_BS"/>
</dbReference>
<keyword evidence="6" id="KW-0723">Serine/threonine-protein kinase</keyword>
<keyword evidence="1" id="KW-0808">Transferase</keyword>
<accession>A0A836BTG3</accession>
<evidence type="ECO:0000256" key="3">
    <source>
        <dbReference type="ARBA" id="ARBA00022777"/>
    </source>
</evidence>
<dbReference type="SMART" id="SM00220">
    <property type="entry name" value="S_TKc"/>
    <property type="match status" value="1"/>
</dbReference>
<keyword evidence="4 5" id="KW-0067">ATP-binding</keyword>
<dbReference type="AlphaFoldDB" id="A0A836BTG3"/>
<dbReference type="SUPFAM" id="SSF56112">
    <property type="entry name" value="Protein kinase-like (PK-like)"/>
    <property type="match status" value="1"/>
</dbReference>
<dbReference type="GO" id="GO:0005524">
    <property type="term" value="F:ATP binding"/>
    <property type="evidence" value="ECO:0007669"/>
    <property type="project" value="UniProtKB-UniRule"/>
</dbReference>
<dbReference type="PROSITE" id="PS50011">
    <property type="entry name" value="PROTEIN_KINASE_DOM"/>
    <property type="match status" value="1"/>
</dbReference>
<evidence type="ECO:0000313" key="9">
    <source>
        <dbReference type="EMBL" id="KAG2486838.1"/>
    </source>
</evidence>
<dbReference type="Pfam" id="PF00069">
    <property type="entry name" value="Pkinase"/>
    <property type="match status" value="1"/>
</dbReference>
<feature type="domain" description="Protein kinase" evidence="8">
    <location>
        <begin position="29"/>
        <end position="409"/>
    </location>
</feature>
<feature type="compositionally biased region" description="Gly residues" evidence="7">
    <location>
        <begin position="359"/>
        <end position="374"/>
    </location>
</feature>
<gene>
    <name evidence="9" type="ORF">HYH03_014521</name>
</gene>
<protein>
    <recommendedName>
        <fullName evidence="8">Protein kinase domain-containing protein</fullName>
    </recommendedName>
</protein>
<keyword evidence="3" id="KW-0418">Kinase</keyword>
<feature type="binding site" evidence="5">
    <location>
        <position position="56"/>
    </location>
    <ligand>
        <name>ATP</name>
        <dbReference type="ChEBI" id="CHEBI:30616"/>
    </ligand>
</feature>
<dbReference type="Gene3D" id="3.30.200.20">
    <property type="entry name" value="Phosphorylase Kinase, domain 1"/>
    <property type="match status" value="1"/>
</dbReference>
<feature type="region of interest" description="Disordered" evidence="7">
    <location>
        <begin position="354"/>
        <end position="409"/>
    </location>
</feature>
<dbReference type="InterPro" id="IPR008271">
    <property type="entry name" value="Ser/Thr_kinase_AS"/>
</dbReference>
<comment type="caution">
    <text evidence="9">The sequence shown here is derived from an EMBL/GenBank/DDBJ whole genome shotgun (WGS) entry which is preliminary data.</text>
</comment>
<feature type="compositionally biased region" description="Low complexity" evidence="7">
    <location>
        <begin position="390"/>
        <end position="409"/>
    </location>
</feature>
<keyword evidence="2 5" id="KW-0547">Nucleotide-binding</keyword>
<dbReference type="PROSITE" id="PS00107">
    <property type="entry name" value="PROTEIN_KINASE_ATP"/>
    <property type="match status" value="1"/>
</dbReference>
<dbReference type="Proteomes" id="UP000612055">
    <property type="component" value="Unassembled WGS sequence"/>
</dbReference>
<dbReference type="Gene3D" id="1.10.510.10">
    <property type="entry name" value="Transferase(Phosphotransferase) domain 1"/>
    <property type="match status" value="2"/>
</dbReference>
<dbReference type="PANTHER" id="PTHR44329">
    <property type="entry name" value="SERINE/THREONINE-PROTEIN KINASE TNNI3K-RELATED"/>
    <property type="match status" value="1"/>
</dbReference>
<evidence type="ECO:0000256" key="5">
    <source>
        <dbReference type="PROSITE-ProRule" id="PRU10141"/>
    </source>
</evidence>
<comment type="similarity">
    <text evidence="6">Belongs to the protein kinase superfamily.</text>
</comment>
<keyword evidence="10" id="KW-1185">Reference proteome</keyword>
<feature type="region of interest" description="Disordered" evidence="7">
    <location>
        <begin position="277"/>
        <end position="296"/>
    </location>
</feature>
<dbReference type="InterPro" id="IPR051681">
    <property type="entry name" value="Ser/Thr_Kinases-Pseudokinases"/>
</dbReference>
<reference evidence="9" key="1">
    <citation type="journal article" date="2020" name="bioRxiv">
        <title>Comparative genomics of Chlamydomonas.</title>
        <authorList>
            <person name="Craig R.J."/>
            <person name="Hasan A.R."/>
            <person name="Ness R.W."/>
            <person name="Keightley P.D."/>
        </authorList>
    </citation>
    <scope>NUCLEOTIDE SEQUENCE</scope>
    <source>
        <strain evidence="9">CCAP 11/70</strain>
    </source>
</reference>
<dbReference type="InterPro" id="IPR000719">
    <property type="entry name" value="Prot_kinase_dom"/>
</dbReference>
<evidence type="ECO:0000256" key="2">
    <source>
        <dbReference type="ARBA" id="ARBA00022741"/>
    </source>
</evidence>
<evidence type="ECO:0000259" key="8">
    <source>
        <dbReference type="PROSITE" id="PS50011"/>
    </source>
</evidence>
<dbReference type="PROSITE" id="PS00108">
    <property type="entry name" value="PROTEIN_KINASE_ST"/>
    <property type="match status" value="1"/>
</dbReference>
<evidence type="ECO:0000256" key="6">
    <source>
        <dbReference type="RuleBase" id="RU000304"/>
    </source>
</evidence>
<dbReference type="EMBL" id="JAEHOE010000106">
    <property type="protein sequence ID" value="KAG2486838.1"/>
    <property type="molecule type" value="Genomic_DNA"/>
</dbReference>
<evidence type="ECO:0000256" key="4">
    <source>
        <dbReference type="ARBA" id="ARBA00022840"/>
    </source>
</evidence>
<dbReference type="PANTHER" id="PTHR44329:SF214">
    <property type="entry name" value="PROTEIN KINASE DOMAIN-CONTAINING PROTEIN"/>
    <property type="match status" value="1"/>
</dbReference>